<feature type="compositionally biased region" description="Polar residues" evidence="1">
    <location>
        <begin position="16"/>
        <end position="25"/>
    </location>
</feature>
<dbReference type="AlphaFoldDB" id="A0A017S7W7"/>
<dbReference type="Proteomes" id="UP000019804">
    <property type="component" value="Unassembled WGS sequence"/>
</dbReference>
<feature type="region of interest" description="Disordered" evidence="1">
    <location>
        <begin position="234"/>
        <end position="275"/>
    </location>
</feature>
<dbReference type="HOGENOM" id="CLU_871471_0_0_1"/>
<reference evidence="3" key="1">
    <citation type="journal article" date="2014" name="Nat. Commun.">
        <title>Genomic adaptations of the halophilic Dead Sea filamentous fungus Eurotium rubrum.</title>
        <authorList>
            <person name="Kis-Papo T."/>
            <person name="Weig A.R."/>
            <person name="Riley R."/>
            <person name="Persoh D."/>
            <person name="Salamov A."/>
            <person name="Sun H."/>
            <person name="Lipzen A."/>
            <person name="Wasser S.P."/>
            <person name="Rambold G."/>
            <person name="Grigoriev I.V."/>
            <person name="Nevo E."/>
        </authorList>
    </citation>
    <scope>NUCLEOTIDE SEQUENCE [LARGE SCALE GENOMIC DNA]</scope>
    <source>
        <strain evidence="3">CBS 135680</strain>
    </source>
</reference>
<accession>A0A017S7W7</accession>
<dbReference type="RefSeq" id="XP_040636407.1">
    <property type="nucleotide sequence ID" value="XM_040777869.1"/>
</dbReference>
<protein>
    <submittedName>
        <fullName evidence="2">Uncharacterized protein</fullName>
    </submittedName>
</protein>
<sequence>MLVTYTMETRNGGADLSNNRVNPDGNTPKVVEVEDATATVPATQLPISPANPSVPCQGLPTIHSESSRRYIPTLPRHNRVASAGLRVTIPEKSDYYNYALCRPSGYVYPVSMPTGPEFFLFIPGPMIPYQGFQCSIPHAGVIPGFIPPGGSIHPIAAPTDSMSPLSLPEPMLPHSVPHTGSMLPAGSILFTMDDWSLIIPRPPFSQGIVLDSTLWMAMPNFPQASLAGSNAATISHSQTVPPGQGDSSSQQQQNEHPTFPEQRAPETQRTALKRKSGFVEPVVAPDFVTNSDNHDRWEVDDYGRWYLLNVLSNKKRRLR</sequence>
<dbReference type="GeneID" id="63692993"/>
<evidence type="ECO:0000313" key="3">
    <source>
        <dbReference type="Proteomes" id="UP000019804"/>
    </source>
</evidence>
<evidence type="ECO:0000256" key="1">
    <source>
        <dbReference type="SAM" id="MobiDB-lite"/>
    </source>
</evidence>
<proteinExistence type="predicted"/>
<dbReference type="EMBL" id="KK088435">
    <property type="protein sequence ID" value="EYE92719.1"/>
    <property type="molecule type" value="Genomic_DNA"/>
</dbReference>
<keyword evidence="3" id="KW-1185">Reference proteome</keyword>
<name>A0A017S7W7_ASPRC</name>
<gene>
    <name evidence="2" type="ORF">EURHEDRAFT_176071</name>
</gene>
<evidence type="ECO:0000313" key="2">
    <source>
        <dbReference type="EMBL" id="EYE92719.1"/>
    </source>
</evidence>
<feature type="region of interest" description="Disordered" evidence="1">
    <location>
        <begin position="7"/>
        <end position="26"/>
    </location>
</feature>
<organism evidence="2 3">
    <name type="scientific">Aspergillus ruber (strain CBS 135680)</name>
    <dbReference type="NCBI Taxonomy" id="1388766"/>
    <lineage>
        <taxon>Eukaryota</taxon>
        <taxon>Fungi</taxon>
        <taxon>Dikarya</taxon>
        <taxon>Ascomycota</taxon>
        <taxon>Pezizomycotina</taxon>
        <taxon>Eurotiomycetes</taxon>
        <taxon>Eurotiomycetidae</taxon>
        <taxon>Eurotiales</taxon>
        <taxon>Aspergillaceae</taxon>
        <taxon>Aspergillus</taxon>
        <taxon>Aspergillus subgen. Aspergillus</taxon>
    </lineage>
</organism>
<dbReference type="OrthoDB" id="4498187at2759"/>